<sequence>MDAIEISLEGGVFSADAVVRTTHRYTADYYINILSSEGNYTVRLTPKSAEVDTSALVGQFRNDLLDEQLRESVRTQTKELHDTLVKAALLKAEPLSPDPAP</sequence>
<dbReference type="EMBL" id="JROI01000011">
    <property type="protein sequence ID" value="KGI77574.1"/>
    <property type="molecule type" value="Genomic_DNA"/>
</dbReference>
<dbReference type="EMBL" id="JACHET010000001">
    <property type="protein sequence ID" value="MBB6182942.1"/>
    <property type="molecule type" value="Genomic_DNA"/>
</dbReference>
<dbReference type="NCBIfam" id="TIGR03976">
    <property type="entry name" value="chp_LLNDYxLRE"/>
    <property type="match status" value="1"/>
</dbReference>
<evidence type="ECO:0000313" key="1">
    <source>
        <dbReference type="EMBL" id="KGI77574.1"/>
    </source>
</evidence>
<evidence type="ECO:0000313" key="3">
    <source>
        <dbReference type="Proteomes" id="UP000029708"/>
    </source>
</evidence>
<dbReference type="HOGENOM" id="CLU_2288669_0_0_6"/>
<dbReference type="RefSeq" id="WP_043101371.1">
    <property type="nucleotide sequence ID" value="NZ_JACHET010000001.1"/>
</dbReference>
<gene>
    <name evidence="2" type="ORF">HNQ86_000287</name>
    <name evidence="1" type="ORF">LF63_0109655</name>
</gene>
<organism evidence="1 3">
    <name type="scientific">Oleiagrimonas soli</name>
    <dbReference type="NCBI Taxonomy" id="1543381"/>
    <lineage>
        <taxon>Bacteria</taxon>
        <taxon>Pseudomonadati</taxon>
        <taxon>Pseudomonadota</taxon>
        <taxon>Gammaproteobacteria</taxon>
        <taxon>Lysobacterales</taxon>
        <taxon>Rhodanobacteraceae</taxon>
        <taxon>Oleiagrimonas</taxon>
    </lineage>
</organism>
<reference evidence="1 3" key="1">
    <citation type="submission" date="2014-09" db="EMBL/GenBank/DDBJ databases">
        <title>Xanthomonadaceae 3.5X direct submission.</title>
        <authorList>
            <person name="Fang T."/>
            <person name="Wang H."/>
        </authorList>
    </citation>
    <scope>NUCLEOTIDE SEQUENCE [LARGE SCALE GENOMIC DNA]</scope>
    <source>
        <strain evidence="1 3">3.5X</strain>
    </source>
</reference>
<keyword evidence="3" id="KW-1185">Reference proteome</keyword>
<evidence type="ECO:0000313" key="4">
    <source>
        <dbReference type="Proteomes" id="UP000560000"/>
    </source>
</evidence>
<proteinExistence type="predicted"/>
<evidence type="ECO:0000313" key="2">
    <source>
        <dbReference type="EMBL" id="MBB6182942.1"/>
    </source>
</evidence>
<name>A0A099CUY2_9GAMM</name>
<accession>A0A099CUY2</accession>
<reference evidence="2 4" key="2">
    <citation type="submission" date="2020-08" db="EMBL/GenBank/DDBJ databases">
        <title>Genomic Encyclopedia of Type Strains, Phase IV (KMG-IV): sequencing the most valuable type-strain genomes for metagenomic binning, comparative biology and taxonomic classification.</title>
        <authorList>
            <person name="Goeker M."/>
        </authorList>
    </citation>
    <scope>NUCLEOTIDE SEQUENCE [LARGE SCALE GENOMIC DNA]</scope>
    <source>
        <strain evidence="2 4">DSM 107085</strain>
    </source>
</reference>
<dbReference type="AlphaFoldDB" id="A0A099CUY2"/>
<protein>
    <submittedName>
        <fullName evidence="2">His-Xaa-Ser system protein HxsD</fullName>
    </submittedName>
</protein>
<dbReference type="OrthoDB" id="5958700at2"/>
<dbReference type="Proteomes" id="UP000029708">
    <property type="component" value="Unassembled WGS sequence"/>
</dbReference>
<dbReference type="STRING" id="1543381.LF63_0109655"/>
<dbReference type="InterPro" id="IPR023974">
    <property type="entry name" value="HxsD"/>
</dbReference>
<dbReference type="Proteomes" id="UP000560000">
    <property type="component" value="Unassembled WGS sequence"/>
</dbReference>
<comment type="caution">
    <text evidence="1">The sequence shown here is derived from an EMBL/GenBank/DDBJ whole genome shotgun (WGS) entry which is preliminary data.</text>
</comment>